<dbReference type="PANTHER" id="PTHR22791:SF30">
    <property type="entry name" value="RING FINGER PROTEIN 223-LIKE"/>
    <property type="match status" value="1"/>
</dbReference>
<dbReference type="GeneTree" id="ENSGT00940000166999"/>
<dbReference type="SMART" id="SM00184">
    <property type="entry name" value="RING"/>
    <property type="match status" value="1"/>
</dbReference>
<dbReference type="AlphaFoldDB" id="A0A3P8WPP6"/>
<proteinExistence type="predicted"/>
<dbReference type="PROSITE" id="PS50089">
    <property type="entry name" value="ZF_RING_2"/>
    <property type="match status" value="1"/>
</dbReference>
<dbReference type="Pfam" id="PF13639">
    <property type="entry name" value="zf-RING_2"/>
    <property type="match status" value="1"/>
</dbReference>
<keyword evidence="2 4" id="KW-0863">Zinc-finger</keyword>
<dbReference type="PANTHER" id="PTHR22791">
    <property type="entry name" value="RING-TYPE DOMAIN-CONTAINING PROTEIN"/>
    <property type="match status" value="1"/>
</dbReference>
<keyword evidence="8" id="KW-1185">Reference proteome</keyword>
<evidence type="ECO:0000313" key="7">
    <source>
        <dbReference type="Ensembl" id="ENSCSEP00000028714.1"/>
    </source>
</evidence>
<dbReference type="InterPro" id="IPR017907">
    <property type="entry name" value="Znf_RING_CS"/>
</dbReference>
<evidence type="ECO:0000256" key="2">
    <source>
        <dbReference type="ARBA" id="ARBA00022771"/>
    </source>
</evidence>
<feature type="region of interest" description="Disordered" evidence="5">
    <location>
        <begin position="1"/>
        <end position="57"/>
    </location>
</feature>
<dbReference type="PROSITE" id="PS00518">
    <property type="entry name" value="ZF_RING_1"/>
    <property type="match status" value="1"/>
</dbReference>
<evidence type="ECO:0000256" key="3">
    <source>
        <dbReference type="ARBA" id="ARBA00022833"/>
    </source>
</evidence>
<dbReference type="SUPFAM" id="SSF57850">
    <property type="entry name" value="RING/U-box"/>
    <property type="match status" value="1"/>
</dbReference>
<keyword evidence="1" id="KW-0479">Metal-binding</keyword>
<evidence type="ECO:0000256" key="5">
    <source>
        <dbReference type="SAM" id="MobiDB-lite"/>
    </source>
</evidence>
<dbReference type="Ensembl" id="ENSCSET00000029106.1">
    <property type="protein sequence ID" value="ENSCSEP00000028714.1"/>
    <property type="gene ID" value="ENSCSEG00000018390.1"/>
</dbReference>
<feature type="domain" description="RING-type" evidence="6">
    <location>
        <begin position="134"/>
        <end position="180"/>
    </location>
</feature>
<protein>
    <recommendedName>
        <fullName evidence="6">RING-type domain-containing protein</fullName>
    </recommendedName>
</protein>
<accession>A0A3P8WPP6</accession>
<feature type="compositionally biased region" description="Basic and acidic residues" evidence="5">
    <location>
        <begin position="33"/>
        <end position="42"/>
    </location>
</feature>
<evidence type="ECO:0000256" key="4">
    <source>
        <dbReference type="PROSITE-ProRule" id="PRU00175"/>
    </source>
</evidence>
<reference evidence="7" key="1">
    <citation type="submission" date="2025-08" db="UniProtKB">
        <authorList>
            <consortium name="Ensembl"/>
        </authorList>
    </citation>
    <scope>IDENTIFICATION</scope>
</reference>
<dbReference type="GO" id="GO:0016567">
    <property type="term" value="P:protein ubiquitination"/>
    <property type="evidence" value="ECO:0007669"/>
    <property type="project" value="TreeGrafter"/>
</dbReference>
<evidence type="ECO:0000259" key="6">
    <source>
        <dbReference type="PROSITE" id="PS50089"/>
    </source>
</evidence>
<keyword evidence="3" id="KW-0862">Zinc</keyword>
<feature type="compositionally biased region" description="Polar residues" evidence="5">
    <location>
        <begin position="18"/>
        <end position="32"/>
    </location>
</feature>
<organism evidence="7 8">
    <name type="scientific">Cynoglossus semilaevis</name>
    <name type="common">Tongue sole</name>
    <dbReference type="NCBI Taxonomy" id="244447"/>
    <lineage>
        <taxon>Eukaryota</taxon>
        <taxon>Metazoa</taxon>
        <taxon>Chordata</taxon>
        <taxon>Craniata</taxon>
        <taxon>Vertebrata</taxon>
        <taxon>Euteleostomi</taxon>
        <taxon>Actinopterygii</taxon>
        <taxon>Neopterygii</taxon>
        <taxon>Teleostei</taxon>
        <taxon>Neoteleostei</taxon>
        <taxon>Acanthomorphata</taxon>
        <taxon>Carangaria</taxon>
        <taxon>Pleuronectiformes</taxon>
        <taxon>Pleuronectoidei</taxon>
        <taxon>Cynoglossidae</taxon>
        <taxon>Cynoglossinae</taxon>
        <taxon>Cynoglossus</taxon>
    </lineage>
</organism>
<sequence length="241" mass="25832">MTASAASSFDPRAAVAVSPSTEAAMNPFSQTDLDSRPSEDASSRSNSSTNDLPVPSAPCRPVTLTGCGALIVLSDASSLSESQVQSPGHGRSAPTLRPDTDPIALPASCHVFIIQSPSLARPRCFVETCPDLECSICVSEFNIFRCPKMLHCRHMFCLECLARINVKSAEPSAIHCPLCRSLTQLPALGLPTDSDVLSSLPAAMQRVYSIHFNRNKGKLQVKRSSEGHQGWGLRASRLANR</sequence>
<dbReference type="InParanoid" id="A0A3P8WPP6"/>
<dbReference type="Gene3D" id="3.30.40.10">
    <property type="entry name" value="Zinc/RING finger domain, C3HC4 (zinc finger)"/>
    <property type="match status" value="1"/>
</dbReference>
<dbReference type="InterPro" id="IPR051435">
    <property type="entry name" value="RING_finger_E3_ubiq-ligases"/>
</dbReference>
<reference evidence="7" key="2">
    <citation type="submission" date="2025-09" db="UniProtKB">
        <authorList>
            <consortium name="Ensembl"/>
        </authorList>
    </citation>
    <scope>IDENTIFICATION</scope>
</reference>
<evidence type="ECO:0000313" key="8">
    <source>
        <dbReference type="Proteomes" id="UP000265120"/>
    </source>
</evidence>
<name>A0A3P8WPP6_CYNSE</name>
<dbReference type="InterPro" id="IPR001841">
    <property type="entry name" value="Znf_RING"/>
</dbReference>
<dbReference type="InterPro" id="IPR013083">
    <property type="entry name" value="Znf_RING/FYVE/PHD"/>
</dbReference>
<evidence type="ECO:0000256" key="1">
    <source>
        <dbReference type="ARBA" id="ARBA00022723"/>
    </source>
</evidence>
<dbReference type="GO" id="GO:0008270">
    <property type="term" value="F:zinc ion binding"/>
    <property type="evidence" value="ECO:0007669"/>
    <property type="project" value="UniProtKB-KW"/>
</dbReference>
<dbReference type="Proteomes" id="UP000265120">
    <property type="component" value="Unassembled WGS sequence"/>
</dbReference>
<dbReference type="GO" id="GO:0061630">
    <property type="term" value="F:ubiquitin protein ligase activity"/>
    <property type="evidence" value="ECO:0007669"/>
    <property type="project" value="TreeGrafter"/>
</dbReference>